<accession>Q4V1I2</accession>
<evidence type="ECO:0000313" key="1">
    <source>
        <dbReference type="EMBL" id="AAY60425.1"/>
    </source>
</evidence>
<dbReference type="KEGG" id="bcz:pE33L466_0273"/>
<name>Q4V1I2_BACCZ</name>
<evidence type="ECO:0000313" key="2">
    <source>
        <dbReference type="Proteomes" id="UP000002612"/>
    </source>
</evidence>
<proteinExistence type="predicted"/>
<organism evidence="1 2">
    <name type="scientific">Bacillus cereus (strain ZK / E33L)</name>
    <dbReference type="NCBI Taxonomy" id="288681"/>
    <lineage>
        <taxon>Bacteria</taxon>
        <taxon>Bacillati</taxon>
        <taxon>Bacillota</taxon>
        <taxon>Bacilli</taxon>
        <taxon>Bacillales</taxon>
        <taxon>Bacillaceae</taxon>
        <taxon>Bacillus</taxon>
        <taxon>Bacillus cereus group</taxon>
    </lineage>
</organism>
<reference evidence="2" key="1">
    <citation type="journal article" date="2006" name="J. Bacteriol.">
        <title>Pathogenomic sequence analysis of Bacillus cereus and Bacillus thuringiensis isolates closely related to Bacillus anthracis.</title>
        <authorList>
            <person name="Han C.S."/>
            <person name="Xie G."/>
            <person name="Challacombe J.F."/>
            <person name="Altherr M.R."/>
            <person name="Bhotika S.S."/>
            <person name="Brown N."/>
            <person name="Bruce D."/>
            <person name="Campbell C.S."/>
            <person name="Campbell M.L."/>
            <person name="Chen J."/>
            <person name="Chertkov O."/>
            <person name="Cleland C."/>
            <person name="Dimitrijevic M."/>
            <person name="Doggett N.A."/>
            <person name="Fawcett J.J."/>
            <person name="Glavina T."/>
            <person name="Goodwin L.A."/>
            <person name="Green L.D."/>
            <person name="Hill K.K."/>
            <person name="Hitchcock P."/>
            <person name="Jackson P.J."/>
            <person name="Keim P."/>
            <person name="Kewalramani A.R."/>
            <person name="Longmire J."/>
            <person name="Lucas S."/>
            <person name="Malfatti S."/>
            <person name="McMurry K."/>
            <person name="Meincke L.J."/>
            <person name="Misra M."/>
            <person name="Moseman B.L."/>
            <person name="Mundt M."/>
            <person name="Munk A.C."/>
            <person name="Okinaka R.T."/>
            <person name="Parson-Quintana B."/>
            <person name="Reilly L.P."/>
            <person name="Richardson P."/>
            <person name="Robinson D.L."/>
            <person name="Rubin E."/>
            <person name="Saunders E."/>
            <person name="Tapia R."/>
            <person name="Tesmer J.G."/>
            <person name="Thayer N."/>
            <person name="Thompson L.S."/>
            <person name="Tice H."/>
            <person name="Ticknor L.O."/>
            <person name="Wills P.L."/>
            <person name="Brettin T.S."/>
            <person name="Gilna P."/>
        </authorList>
    </citation>
    <scope>NUCLEOTIDE SEQUENCE [LARGE SCALE GENOMIC DNA]</scope>
    <source>
        <strain evidence="2">ZK / E33L</strain>
        <plasmid evidence="2">pE33L466</plasmid>
    </source>
</reference>
<dbReference type="PATRIC" id="fig|288681.22.peg.5537"/>
<dbReference type="Proteomes" id="UP000002612">
    <property type="component" value="Plasmid pE33L466"/>
</dbReference>
<dbReference type="EMBL" id="CP000040">
    <property type="protein sequence ID" value="AAY60425.1"/>
    <property type="molecule type" value="Genomic_DNA"/>
</dbReference>
<gene>
    <name evidence="1" type="ordered locus">pE33L466_0273</name>
</gene>
<sequence>MAGSSQDNQSIVQIVNELSHIANTYVHSSGNVETSMKEQELYVQDIVGLENSLNWLSQELQELIGEFKSK</sequence>
<dbReference type="AlphaFoldDB" id="Q4V1I2"/>
<protein>
    <submittedName>
        <fullName evidence="1">Possible methyl-accepting chemotaxis protein, C-terminal region</fullName>
    </submittedName>
</protein>
<geneLocation type="plasmid" evidence="1 2">
    <name>pE33L466</name>
</geneLocation>
<keyword evidence="1" id="KW-0614">Plasmid</keyword>